<dbReference type="FunFam" id="3.40.50.1000:FF:000001">
    <property type="entry name" value="Phospholipid-transporting ATPase IC"/>
    <property type="match status" value="1"/>
</dbReference>
<dbReference type="SUPFAM" id="SSF81653">
    <property type="entry name" value="Calcium ATPase, transduction domain A"/>
    <property type="match status" value="1"/>
</dbReference>
<dbReference type="GO" id="GO:1990573">
    <property type="term" value="P:potassium ion import across plasma membrane"/>
    <property type="evidence" value="ECO:0007669"/>
    <property type="project" value="TreeGrafter"/>
</dbReference>
<evidence type="ECO:0000256" key="10">
    <source>
        <dbReference type="ARBA" id="ARBA00023201"/>
    </source>
</evidence>
<keyword evidence="4" id="KW-0547">Nucleotide-binding</keyword>
<dbReference type="PANTHER" id="PTHR43294:SF21">
    <property type="entry name" value="CATION TRANSPORTING ATPASE"/>
    <property type="match status" value="1"/>
</dbReference>
<dbReference type="Gene3D" id="1.20.1110.10">
    <property type="entry name" value="Calcium-transporting ATPase, transmembrane domain"/>
    <property type="match status" value="1"/>
</dbReference>
<evidence type="ECO:0000256" key="3">
    <source>
        <dbReference type="ARBA" id="ARBA00022692"/>
    </source>
</evidence>
<reference evidence="16 17" key="1">
    <citation type="submission" date="2016-11" db="EMBL/GenBank/DDBJ databases">
        <title>The macronuclear genome of Stentor coeruleus: a giant cell with tiny introns.</title>
        <authorList>
            <person name="Slabodnick M."/>
            <person name="Ruby J.G."/>
            <person name="Reiff S.B."/>
            <person name="Swart E.C."/>
            <person name="Gosai S."/>
            <person name="Prabakaran S."/>
            <person name="Witkowska E."/>
            <person name="Larue G.E."/>
            <person name="Fisher S."/>
            <person name="Freeman R.M."/>
            <person name="Gunawardena J."/>
            <person name="Chu W."/>
            <person name="Stover N.A."/>
            <person name="Gregory B.D."/>
            <person name="Nowacki M."/>
            <person name="Derisi J."/>
            <person name="Roy S.W."/>
            <person name="Marshall W.F."/>
            <person name="Sood P."/>
        </authorList>
    </citation>
    <scope>NUCLEOTIDE SEQUENCE [LARGE SCALE GENOMIC DNA]</scope>
    <source>
        <strain evidence="16">WM001</strain>
    </source>
</reference>
<dbReference type="GO" id="GO:0016887">
    <property type="term" value="F:ATP hydrolysis activity"/>
    <property type="evidence" value="ECO:0007669"/>
    <property type="project" value="InterPro"/>
</dbReference>
<dbReference type="EMBL" id="MPUH01000876">
    <property type="protein sequence ID" value="OMJ72751.1"/>
    <property type="molecule type" value="Genomic_DNA"/>
</dbReference>
<dbReference type="InterPro" id="IPR023298">
    <property type="entry name" value="ATPase_P-typ_TM_dom_sf"/>
</dbReference>
<dbReference type="InterPro" id="IPR018303">
    <property type="entry name" value="ATPase_P-typ_P_site"/>
</dbReference>
<evidence type="ECO:0000256" key="8">
    <source>
        <dbReference type="ARBA" id="ARBA00023053"/>
    </source>
</evidence>
<keyword evidence="10" id="KW-0739">Sodium transport</keyword>
<keyword evidence="5" id="KW-0067">ATP-binding</keyword>
<dbReference type="PANTHER" id="PTHR43294">
    <property type="entry name" value="SODIUM/POTASSIUM-TRANSPORTING ATPASE SUBUNIT ALPHA"/>
    <property type="match status" value="1"/>
</dbReference>
<evidence type="ECO:0000256" key="14">
    <source>
        <dbReference type="SAM" id="Phobius"/>
    </source>
</evidence>
<name>A0A1R2B7K7_9CILI</name>
<dbReference type="SUPFAM" id="SSF81665">
    <property type="entry name" value="Calcium ATPase, transmembrane domain M"/>
    <property type="match status" value="1"/>
</dbReference>
<dbReference type="InterPro" id="IPR001757">
    <property type="entry name" value="P_typ_ATPase"/>
</dbReference>
<dbReference type="GO" id="GO:1902600">
    <property type="term" value="P:proton transmembrane transport"/>
    <property type="evidence" value="ECO:0007669"/>
    <property type="project" value="TreeGrafter"/>
</dbReference>
<comment type="caution">
    <text evidence="16">The sequence shown here is derived from an EMBL/GenBank/DDBJ whole genome shotgun (WGS) entry which is preliminary data.</text>
</comment>
<keyword evidence="2" id="KW-1003">Cell membrane</keyword>
<gene>
    <name evidence="16" type="ORF">SteCoe_28732</name>
</gene>
<accession>A0A1R2B7K7</accession>
<evidence type="ECO:0000313" key="16">
    <source>
        <dbReference type="EMBL" id="OMJ72751.1"/>
    </source>
</evidence>
<keyword evidence="10" id="KW-0813">Transport</keyword>
<comment type="catalytic activity">
    <reaction evidence="12">
        <text>Na(+)(in) + ATP + H2O = Na(+)(out) + ADP + phosphate + H(+)</text>
        <dbReference type="Rhea" id="RHEA:14633"/>
        <dbReference type="ChEBI" id="CHEBI:15377"/>
        <dbReference type="ChEBI" id="CHEBI:15378"/>
        <dbReference type="ChEBI" id="CHEBI:29101"/>
        <dbReference type="ChEBI" id="CHEBI:30616"/>
        <dbReference type="ChEBI" id="CHEBI:43474"/>
        <dbReference type="ChEBI" id="CHEBI:456216"/>
        <dbReference type="EC" id="7.2.2.3"/>
    </reaction>
    <physiologicalReaction direction="left-to-right" evidence="12">
        <dbReference type="Rhea" id="RHEA:14634"/>
    </physiologicalReaction>
</comment>
<keyword evidence="17" id="KW-1185">Reference proteome</keyword>
<dbReference type="NCBIfam" id="TIGR01494">
    <property type="entry name" value="ATPase_P-type"/>
    <property type="match status" value="1"/>
</dbReference>
<keyword evidence="6" id="KW-1278">Translocase</keyword>
<dbReference type="InterPro" id="IPR008250">
    <property type="entry name" value="ATPase_P-typ_transduc_dom_A_sf"/>
</dbReference>
<dbReference type="SUPFAM" id="SSF56784">
    <property type="entry name" value="HAD-like"/>
    <property type="match status" value="1"/>
</dbReference>
<evidence type="ECO:0000313" key="17">
    <source>
        <dbReference type="Proteomes" id="UP000187209"/>
    </source>
</evidence>
<sequence length="567" mass="63998">MINQKAIVIRDGLEKQIDLQYLSPGDIVKLKPGLIVPADLRILESLNLKVDNSLLTGEPEPQERVLECTNEKSALESKNLAFLGTTVVQGYGKGIVISIGDNTLLGCITRLTTLVSKSKSLFELEISRLVKVVLLISISTGIFFFSISLMIGYTITIDMQMTVGIVIGIIPEGLMIFLLSSLIISWRKMKKQNILVKDLKYIESLGSISCICSDKTGTLTENKMTVVGLWYDLQSRDVHNFEDQNLVENLGYSPMDNTFKFLQYCGTLSNSAKWNFLPSNDCLYDNYGNYLPTQQVEKITERYKENYITTSPREWPVLRGDASEIALIRFFQPIYDVDALRGKYPIMLRYGIRVEIPFRSPDKFGVTLHEPVDFGGIENIKKCLMFMKGAPEEVWKRCEFILIDGIAERINENYYEEFKNANHLYASSGKRVIGMAMMWLPEEDYDSEYAFLPIRNEGPNFPLTGLTFIGLCALEDPPKHKVREAVEKCQQAGIKVIMITGDQPLTATAIAREVSIVTSKQTANEISEEKDIDLYLALNNSDAIIIHGEELSKIVEQDKNLPLRNNV</sequence>
<dbReference type="InterPro" id="IPR023299">
    <property type="entry name" value="ATPase_P-typ_cyto_dom_N"/>
</dbReference>
<keyword evidence="8" id="KW-0915">Sodium</keyword>
<dbReference type="InterPro" id="IPR050510">
    <property type="entry name" value="Cation_transp_ATPase_P-type"/>
</dbReference>
<dbReference type="AlphaFoldDB" id="A0A1R2B7K7"/>
<proteinExistence type="predicted"/>
<evidence type="ECO:0000256" key="1">
    <source>
        <dbReference type="ARBA" id="ARBA00004651"/>
    </source>
</evidence>
<dbReference type="Gene3D" id="3.40.1110.10">
    <property type="entry name" value="Calcium-transporting ATPase, cytoplasmic domain N"/>
    <property type="match status" value="1"/>
</dbReference>
<dbReference type="Pfam" id="PF13246">
    <property type="entry name" value="Cation_ATPase"/>
    <property type="match status" value="1"/>
</dbReference>
<organism evidence="16 17">
    <name type="scientific">Stentor coeruleus</name>
    <dbReference type="NCBI Taxonomy" id="5963"/>
    <lineage>
        <taxon>Eukaryota</taxon>
        <taxon>Sar</taxon>
        <taxon>Alveolata</taxon>
        <taxon>Ciliophora</taxon>
        <taxon>Postciliodesmatophora</taxon>
        <taxon>Heterotrichea</taxon>
        <taxon>Heterotrichida</taxon>
        <taxon>Stentoridae</taxon>
        <taxon>Stentor</taxon>
    </lineage>
</organism>
<evidence type="ECO:0000256" key="9">
    <source>
        <dbReference type="ARBA" id="ARBA00023136"/>
    </source>
</evidence>
<feature type="domain" description="P-type ATPase A" evidence="15">
    <location>
        <begin position="2"/>
        <end position="112"/>
    </location>
</feature>
<evidence type="ECO:0000256" key="4">
    <source>
        <dbReference type="ARBA" id="ARBA00022741"/>
    </source>
</evidence>
<dbReference type="GO" id="GO:0006883">
    <property type="term" value="P:intracellular sodium ion homeostasis"/>
    <property type="evidence" value="ECO:0007669"/>
    <property type="project" value="TreeGrafter"/>
</dbReference>
<dbReference type="OrthoDB" id="116380at2759"/>
<dbReference type="Gene3D" id="2.70.150.10">
    <property type="entry name" value="Calcium-transporting ATPase, cytoplasmic transduction domain A"/>
    <property type="match status" value="1"/>
</dbReference>
<evidence type="ECO:0000256" key="2">
    <source>
        <dbReference type="ARBA" id="ARBA00022475"/>
    </source>
</evidence>
<protein>
    <recommendedName>
        <fullName evidence="13">P-type sodium-transporting ATPase4</fullName>
        <ecNumber evidence="11">7.2.2.3</ecNumber>
    </recommendedName>
</protein>
<evidence type="ECO:0000256" key="12">
    <source>
        <dbReference type="ARBA" id="ARBA00049499"/>
    </source>
</evidence>
<dbReference type="SUPFAM" id="SSF81660">
    <property type="entry name" value="Metal cation-transporting ATPase, ATP-binding domain N"/>
    <property type="match status" value="1"/>
</dbReference>
<dbReference type="PRINTS" id="PR00119">
    <property type="entry name" value="CATATPASE"/>
</dbReference>
<dbReference type="InterPro" id="IPR023214">
    <property type="entry name" value="HAD_sf"/>
</dbReference>
<dbReference type="Gene3D" id="3.40.50.1000">
    <property type="entry name" value="HAD superfamily/HAD-like"/>
    <property type="match status" value="1"/>
</dbReference>
<dbReference type="Pfam" id="PF00122">
    <property type="entry name" value="E1-E2_ATPase"/>
    <property type="match status" value="1"/>
</dbReference>
<keyword evidence="9 14" id="KW-0472">Membrane</keyword>
<dbReference type="GO" id="GO:0005391">
    <property type="term" value="F:P-type sodium:potassium-exchanging transporter activity"/>
    <property type="evidence" value="ECO:0007669"/>
    <property type="project" value="TreeGrafter"/>
</dbReference>
<dbReference type="PROSITE" id="PS00154">
    <property type="entry name" value="ATPASE_E1_E2"/>
    <property type="match status" value="1"/>
</dbReference>
<evidence type="ECO:0000259" key="15">
    <source>
        <dbReference type="Pfam" id="PF00122"/>
    </source>
</evidence>
<evidence type="ECO:0000256" key="7">
    <source>
        <dbReference type="ARBA" id="ARBA00022989"/>
    </source>
</evidence>
<dbReference type="GO" id="GO:0005524">
    <property type="term" value="F:ATP binding"/>
    <property type="evidence" value="ECO:0007669"/>
    <property type="project" value="UniProtKB-KW"/>
</dbReference>
<keyword evidence="7 14" id="KW-1133">Transmembrane helix</keyword>
<dbReference type="InterPro" id="IPR036412">
    <property type="entry name" value="HAD-like_sf"/>
</dbReference>
<evidence type="ECO:0000256" key="5">
    <source>
        <dbReference type="ARBA" id="ARBA00022840"/>
    </source>
</evidence>
<dbReference type="Proteomes" id="UP000187209">
    <property type="component" value="Unassembled WGS sequence"/>
</dbReference>
<dbReference type="InterPro" id="IPR059000">
    <property type="entry name" value="ATPase_P-type_domA"/>
</dbReference>
<keyword evidence="10" id="KW-0406">Ion transport</keyword>
<evidence type="ECO:0000256" key="6">
    <source>
        <dbReference type="ARBA" id="ARBA00022967"/>
    </source>
</evidence>
<dbReference type="GO" id="GO:0030007">
    <property type="term" value="P:intracellular potassium ion homeostasis"/>
    <property type="evidence" value="ECO:0007669"/>
    <property type="project" value="TreeGrafter"/>
</dbReference>
<comment type="subcellular location">
    <subcellularLocation>
        <location evidence="1">Cell membrane</location>
        <topology evidence="1">Multi-pass membrane protein</topology>
    </subcellularLocation>
</comment>
<dbReference type="GO" id="GO:0005886">
    <property type="term" value="C:plasma membrane"/>
    <property type="evidence" value="ECO:0007669"/>
    <property type="project" value="UniProtKB-SubCell"/>
</dbReference>
<feature type="transmembrane region" description="Helical" evidence="14">
    <location>
        <begin position="129"/>
        <end position="155"/>
    </location>
</feature>
<dbReference type="GO" id="GO:0036376">
    <property type="term" value="P:sodium ion export across plasma membrane"/>
    <property type="evidence" value="ECO:0007669"/>
    <property type="project" value="TreeGrafter"/>
</dbReference>
<dbReference type="PRINTS" id="PR00121">
    <property type="entry name" value="NAKATPASE"/>
</dbReference>
<feature type="transmembrane region" description="Helical" evidence="14">
    <location>
        <begin position="161"/>
        <end position="184"/>
    </location>
</feature>
<dbReference type="EC" id="7.2.2.3" evidence="11"/>
<keyword evidence="3 14" id="KW-0812">Transmembrane</keyword>
<evidence type="ECO:0000256" key="13">
    <source>
        <dbReference type="ARBA" id="ARBA00067200"/>
    </source>
</evidence>
<evidence type="ECO:0000256" key="11">
    <source>
        <dbReference type="ARBA" id="ARBA00035029"/>
    </source>
</evidence>